<dbReference type="AlphaFoldDB" id="J0CVE7"/>
<protein>
    <submittedName>
        <fullName evidence="1">Uncharacterized protein</fullName>
    </submittedName>
</protein>
<dbReference type="InParanoid" id="J0CVE7"/>
<proteinExistence type="predicted"/>
<name>J0CVE7_AURST</name>
<dbReference type="Proteomes" id="UP000006514">
    <property type="component" value="Unassembled WGS sequence"/>
</dbReference>
<dbReference type="EMBL" id="JH687954">
    <property type="protein sequence ID" value="EJD34390.1"/>
    <property type="molecule type" value="Genomic_DNA"/>
</dbReference>
<reference evidence="2" key="1">
    <citation type="journal article" date="2012" name="Science">
        <title>The Paleozoic origin of enzymatic lignin decomposition reconstructed from 31 fungal genomes.</title>
        <authorList>
            <person name="Floudas D."/>
            <person name="Binder M."/>
            <person name="Riley R."/>
            <person name="Barry K."/>
            <person name="Blanchette R.A."/>
            <person name="Henrissat B."/>
            <person name="Martinez A.T."/>
            <person name="Otillar R."/>
            <person name="Spatafora J.W."/>
            <person name="Yadav J.S."/>
            <person name="Aerts A."/>
            <person name="Benoit I."/>
            <person name="Boyd A."/>
            <person name="Carlson A."/>
            <person name="Copeland A."/>
            <person name="Coutinho P.M."/>
            <person name="de Vries R.P."/>
            <person name="Ferreira P."/>
            <person name="Findley K."/>
            <person name="Foster B."/>
            <person name="Gaskell J."/>
            <person name="Glotzer D."/>
            <person name="Gorecki P."/>
            <person name="Heitman J."/>
            <person name="Hesse C."/>
            <person name="Hori C."/>
            <person name="Igarashi K."/>
            <person name="Jurgens J.A."/>
            <person name="Kallen N."/>
            <person name="Kersten P."/>
            <person name="Kohler A."/>
            <person name="Kuees U."/>
            <person name="Kumar T.K.A."/>
            <person name="Kuo A."/>
            <person name="LaButti K."/>
            <person name="Larrondo L.F."/>
            <person name="Lindquist E."/>
            <person name="Ling A."/>
            <person name="Lombard V."/>
            <person name="Lucas S."/>
            <person name="Lundell T."/>
            <person name="Martin R."/>
            <person name="McLaughlin D.J."/>
            <person name="Morgenstern I."/>
            <person name="Morin E."/>
            <person name="Murat C."/>
            <person name="Nagy L.G."/>
            <person name="Nolan M."/>
            <person name="Ohm R.A."/>
            <person name="Patyshakuliyeva A."/>
            <person name="Rokas A."/>
            <person name="Ruiz-Duenas F.J."/>
            <person name="Sabat G."/>
            <person name="Salamov A."/>
            <person name="Samejima M."/>
            <person name="Schmutz J."/>
            <person name="Slot J.C."/>
            <person name="St John F."/>
            <person name="Stenlid J."/>
            <person name="Sun H."/>
            <person name="Sun S."/>
            <person name="Syed K."/>
            <person name="Tsang A."/>
            <person name="Wiebenga A."/>
            <person name="Young D."/>
            <person name="Pisabarro A."/>
            <person name="Eastwood D.C."/>
            <person name="Martin F."/>
            <person name="Cullen D."/>
            <person name="Grigoriev I.V."/>
            <person name="Hibbett D.S."/>
        </authorList>
    </citation>
    <scope>NUCLEOTIDE SEQUENCE [LARGE SCALE GENOMIC DNA]</scope>
    <source>
        <strain evidence="2">TFB10046</strain>
    </source>
</reference>
<evidence type="ECO:0000313" key="2">
    <source>
        <dbReference type="Proteomes" id="UP000006514"/>
    </source>
</evidence>
<organism evidence="1 2">
    <name type="scientific">Auricularia subglabra (strain TFB-10046 / SS5)</name>
    <name type="common">White-rot fungus</name>
    <name type="synonym">Auricularia delicata (strain TFB10046)</name>
    <dbReference type="NCBI Taxonomy" id="717982"/>
    <lineage>
        <taxon>Eukaryota</taxon>
        <taxon>Fungi</taxon>
        <taxon>Dikarya</taxon>
        <taxon>Basidiomycota</taxon>
        <taxon>Agaricomycotina</taxon>
        <taxon>Agaricomycetes</taxon>
        <taxon>Auriculariales</taxon>
        <taxon>Auriculariaceae</taxon>
        <taxon>Auricularia</taxon>
    </lineage>
</organism>
<keyword evidence="2" id="KW-1185">Reference proteome</keyword>
<accession>J0CVE7</accession>
<gene>
    <name evidence="1" type="ORF">AURDEDRAFT_176567</name>
</gene>
<sequence length="51" mass="5928">MSQSWEFFGRPANQRFHRARAAGEQVQRQVQGHPDEQLLDVLTGERSVTQF</sequence>
<dbReference type="KEGG" id="adl:AURDEDRAFT_176567"/>
<evidence type="ECO:0000313" key="1">
    <source>
        <dbReference type="EMBL" id="EJD34390.1"/>
    </source>
</evidence>